<dbReference type="Proteomes" id="UP000054166">
    <property type="component" value="Unassembled WGS sequence"/>
</dbReference>
<reference evidence="2 3" key="1">
    <citation type="submission" date="2014-04" db="EMBL/GenBank/DDBJ databases">
        <authorList>
            <consortium name="DOE Joint Genome Institute"/>
            <person name="Kuo A."/>
            <person name="Tarkka M."/>
            <person name="Buscot F."/>
            <person name="Kohler A."/>
            <person name="Nagy L.G."/>
            <person name="Floudas D."/>
            <person name="Copeland A."/>
            <person name="Barry K.W."/>
            <person name="Cichocki N."/>
            <person name="Veneault-Fourrey C."/>
            <person name="LaButti K."/>
            <person name="Lindquist E.A."/>
            <person name="Lipzen A."/>
            <person name="Lundell T."/>
            <person name="Morin E."/>
            <person name="Murat C."/>
            <person name="Sun H."/>
            <person name="Tunlid A."/>
            <person name="Henrissat B."/>
            <person name="Grigoriev I.V."/>
            <person name="Hibbett D.S."/>
            <person name="Martin F."/>
            <person name="Nordberg H.P."/>
            <person name="Cantor M.N."/>
            <person name="Hua S.X."/>
        </authorList>
    </citation>
    <scope>NUCLEOTIDE SEQUENCE [LARGE SCALE GENOMIC DNA]</scope>
    <source>
        <strain evidence="2 3">F 1598</strain>
    </source>
</reference>
<dbReference type="OrthoDB" id="2527272at2759"/>
<reference evidence="3" key="2">
    <citation type="submission" date="2015-01" db="EMBL/GenBank/DDBJ databases">
        <title>Evolutionary Origins and Diversification of the Mycorrhizal Mutualists.</title>
        <authorList>
            <consortium name="DOE Joint Genome Institute"/>
            <consortium name="Mycorrhizal Genomics Consortium"/>
            <person name="Kohler A."/>
            <person name="Kuo A."/>
            <person name="Nagy L.G."/>
            <person name="Floudas D."/>
            <person name="Copeland A."/>
            <person name="Barry K.W."/>
            <person name="Cichocki N."/>
            <person name="Veneault-Fourrey C."/>
            <person name="LaButti K."/>
            <person name="Lindquist E.A."/>
            <person name="Lipzen A."/>
            <person name="Lundell T."/>
            <person name="Morin E."/>
            <person name="Murat C."/>
            <person name="Riley R."/>
            <person name="Ohm R."/>
            <person name="Sun H."/>
            <person name="Tunlid A."/>
            <person name="Henrissat B."/>
            <person name="Grigoriev I.V."/>
            <person name="Hibbett D.S."/>
            <person name="Martin F."/>
        </authorList>
    </citation>
    <scope>NUCLEOTIDE SEQUENCE [LARGE SCALE GENOMIC DNA]</scope>
    <source>
        <strain evidence="3">F 1598</strain>
    </source>
</reference>
<accession>A0A0C3G278</accession>
<sequence>MGIWVTHDLAVAQEKAIYRFHAGFFNFAEWLNDTNDTKTLTVRQSQKMFTEHFARRLIQAHQMQDSFQCPANPSSNGLVKAVRDAIGHDGGIVPGAMEHECTECTHRKRYASDLVREGAVIGTDGDRNHVAGDDLQDNMDVPTEEQANLDDEAREVLQQIPAQAELPEGAE</sequence>
<protein>
    <submittedName>
        <fullName evidence="2">Uncharacterized protein</fullName>
    </submittedName>
</protein>
<feature type="region of interest" description="Disordered" evidence="1">
    <location>
        <begin position="123"/>
        <end position="149"/>
    </location>
</feature>
<evidence type="ECO:0000313" key="3">
    <source>
        <dbReference type="Proteomes" id="UP000054166"/>
    </source>
</evidence>
<gene>
    <name evidence="2" type="ORF">PILCRDRAFT_1765</name>
</gene>
<organism evidence="2 3">
    <name type="scientific">Piloderma croceum (strain F 1598)</name>
    <dbReference type="NCBI Taxonomy" id="765440"/>
    <lineage>
        <taxon>Eukaryota</taxon>
        <taxon>Fungi</taxon>
        <taxon>Dikarya</taxon>
        <taxon>Basidiomycota</taxon>
        <taxon>Agaricomycotina</taxon>
        <taxon>Agaricomycetes</taxon>
        <taxon>Agaricomycetidae</taxon>
        <taxon>Atheliales</taxon>
        <taxon>Atheliaceae</taxon>
        <taxon>Piloderma</taxon>
    </lineage>
</organism>
<keyword evidence="3" id="KW-1185">Reference proteome</keyword>
<dbReference type="AlphaFoldDB" id="A0A0C3G278"/>
<dbReference type="STRING" id="765440.A0A0C3G278"/>
<name>A0A0C3G278_PILCF</name>
<evidence type="ECO:0000256" key="1">
    <source>
        <dbReference type="SAM" id="MobiDB-lite"/>
    </source>
</evidence>
<evidence type="ECO:0000313" key="2">
    <source>
        <dbReference type="EMBL" id="KIM90475.1"/>
    </source>
</evidence>
<proteinExistence type="predicted"/>
<dbReference type="HOGENOM" id="CLU_1563446_0_0_1"/>
<dbReference type="EMBL" id="KN832973">
    <property type="protein sequence ID" value="KIM90475.1"/>
    <property type="molecule type" value="Genomic_DNA"/>
</dbReference>
<dbReference type="InParanoid" id="A0A0C3G278"/>